<name>A0A645DX48_9ZZZZ</name>
<dbReference type="AlphaFoldDB" id="A0A645DX48"/>
<gene>
    <name evidence="1" type="ORF">SDC9_140981</name>
</gene>
<accession>A0A645DX48</accession>
<dbReference type="EMBL" id="VSSQ01040562">
    <property type="protein sequence ID" value="MPM93839.1"/>
    <property type="molecule type" value="Genomic_DNA"/>
</dbReference>
<comment type="caution">
    <text evidence="1">The sequence shown here is derived from an EMBL/GenBank/DDBJ whole genome shotgun (WGS) entry which is preliminary data.</text>
</comment>
<protein>
    <submittedName>
        <fullName evidence="1">Uncharacterized protein</fullName>
    </submittedName>
</protein>
<organism evidence="1">
    <name type="scientific">bioreactor metagenome</name>
    <dbReference type="NCBI Taxonomy" id="1076179"/>
    <lineage>
        <taxon>unclassified sequences</taxon>
        <taxon>metagenomes</taxon>
        <taxon>ecological metagenomes</taxon>
    </lineage>
</organism>
<sequence length="89" mass="9973">MSCICFSVFFKLICCEKIDDDVVVVSGEQRDFIAAAAHRGGARDIKRLITVKRRALYCDYSVDFTEAAPVIIGEEASADRRLEIKADDR</sequence>
<proteinExistence type="predicted"/>
<evidence type="ECO:0000313" key="1">
    <source>
        <dbReference type="EMBL" id="MPM93839.1"/>
    </source>
</evidence>
<reference evidence="1" key="1">
    <citation type="submission" date="2019-08" db="EMBL/GenBank/DDBJ databases">
        <authorList>
            <person name="Kucharzyk K."/>
            <person name="Murdoch R.W."/>
            <person name="Higgins S."/>
            <person name="Loffler F."/>
        </authorList>
    </citation>
    <scope>NUCLEOTIDE SEQUENCE</scope>
</reference>